<evidence type="ECO:0000256" key="2">
    <source>
        <dbReference type="ARBA" id="ARBA00010617"/>
    </source>
</evidence>
<proteinExistence type="inferred from homology"/>
<dbReference type="GO" id="GO:0005506">
    <property type="term" value="F:iron ion binding"/>
    <property type="evidence" value="ECO:0007669"/>
    <property type="project" value="InterPro"/>
</dbReference>
<keyword evidence="5" id="KW-0408">Iron</keyword>
<keyword evidence="8" id="KW-1185">Reference proteome</keyword>
<evidence type="ECO:0000256" key="3">
    <source>
        <dbReference type="ARBA" id="ARBA00022723"/>
    </source>
</evidence>
<accession>A0A8H8UKP6</accession>
<gene>
    <name evidence="7" type="primary">ATR3</name>
    <name evidence="7" type="ORF">LOCC1_G000229</name>
</gene>
<dbReference type="GO" id="GO:0004497">
    <property type="term" value="F:monooxygenase activity"/>
    <property type="evidence" value="ECO:0007669"/>
    <property type="project" value="UniProtKB-KW"/>
</dbReference>
<sequence>MQAMEGDVVLIPPKYLDELKSMPDSHFDFAQGQEISLMSKYTKTPITELVTTAMRNNVGPQAEWKSVTVFPKVPLLVATTGGILLSGEELNSNEEWAKICIDYLNNVFQGGGKLTVCPTFLQPLAQFFIPELYRIKTCMKKANEIAIPVIEKRLKNMEREDFQKPNDLIQWALDLSIQKGPVNLQEQVECQLMGALGAVHTTSLTFTQAIYGMKPPVREPHAR</sequence>
<evidence type="ECO:0000256" key="6">
    <source>
        <dbReference type="ARBA" id="ARBA00023033"/>
    </source>
</evidence>
<dbReference type="PANTHER" id="PTHR46206">
    <property type="entry name" value="CYTOCHROME P450"/>
    <property type="match status" value="1"/>
</dbReference>
<comment type="cofactor">
    <cofactor evidence="1">
        <name>heme</name>
        <dbReference type="ChEBI" id="CHEBI:30413"/>
    </cofactor>
</comment>
<keyword evidence="3" id="KW-0479">Metal-binding</keyword>
<evidence type="ECO:0000256" key="5">
    <source>
        <dbReference type="ARBA" id="ARBA00023004"/>
    </source>
</evidence>
<dbReference type="GO" id="GO:0020037">
    <property type="term" value="F:heme binding"/>
    <property type="evidence" value="ECO:0007669"/>
    <property type="project" value="InterPro"/>
</dbReference>
<dbReference type="InterPro" id="IPR036396">
    <property type="entry name" value="Cyt_P450_sf"/>
</dbReference>
<dbReference type="GO" id="GO:0016705">
    <property type="term" value="F:oxidoreductase activity, acting on paired donors, with incorporation or reduction of molecular oxygen"/>
    <property type="evidence" value="ECO:0007669"/>
    <property type="project" value="InterPro"/>
</dbReference>
<organism evidence="7 8">
    <name type="scientific">Lachnellula occidentalis</name>
    <dbReference type="NCBI Taxonomy" id="215460"/>
    <lineage>
        <taxon>Eukaryota</taxon>
        <taxon>Fungi</taxon>
        <taxon>Dikarya</taxon>
        <taxon>Ascomycota</taxon>
        <taxon>Pezizomycotina</taxon>
        <taxon>Leotiomycetes</taxon>
        <taxon>Helotiales</taxon>
        <taxon>Lachnaceae</taxon>
        <taxon>Lachnellula</taxon>
    </lineage>
</organism>
<reference evidence="7 8" key="1">
    <citation type="submission" date="2018-05" db="EMBL/GenBank/DDBJ databases">
        <title>Genome sequencing and assembly of the regulated plant pathogen Lachnellula willkommii and related sister species for the development of diagnostic species identification markers.</title>
        <authorList>
            <person name="Giroux E."/>
            <person name="Bilodeau G."/>
        </authorList>
    </citation>
    <scope>NUCLEOTIDE SEQUENCE [LARGE SCALE GENOMIC DNA]</scope>
    <source>
        <strain evidence="7 8">CBS 160.35</strain>
    </source>
</reference>
<dbReference type="EMBL" id="QGMI01000007">
    <property type="protein sequence ID" value="TVY49724.1"/>
    <property type="molecule type" value="Genomic_DNA"/>
</dbReference>
<keyword evidence="4" id="KW-0560">Oxidoreductase</keyword>
<evidence type="ECO:0000256" key="4">
    <source>
        <dbReference type="ARBA" id="ARBA00023002"/>
    </source>
</evidence>
<name>A0A8H8UKP6_9HELO</name>
<comment type="caution">
    <text evidence="7">The sequence shown here is derived from an EMBL/GenBank/DDBJ whole genome shotgun (WGS) entry which is preliminary data.</text>
</comment>
<protein>
    <submittedName>
        <fullName evidence="7">Cytochrome P450 monooxygenase</fullName>
    </submittedName>
</protein>
<evidence type="ECO:0000313" key="8">
    <source>
        <dbReference type="Proteomes" id="UP000443090"/>
    </source>
</evidence>
<dbReference type="PANTHER" id="PTHR46206:SF6">
    <property type="entry name" value="CYTOCHROME P450 MONOOXYGENASE AN1598-RELATED"/>
    <property type="match status" value="1"/>
</dbReference>
<evidence type="ECO:0000256" key="1">
    <source>
        <dbReference type="ARBA" id="ARBA00001971"/>
    </source>
</evidence>
<dbReference type="SUPFAM" id="SSF48264">
    <property type="entry name" value="Cytochrome P450"/>
    <property type="match status" value="1"/>
</dbReference>
<dbReference type="OrthoDB" id="1844152at2759"/>
<dbReference type="Proteomes" id="UP000443090">
    <property type="component" value="Unassembled WGS sequence"/>
</dbReference>
<keyword evidence="6 7" id="KW-0503">Monooxygenase</keyword>
<dbReference type="Gene3D" id="1.10.630.10">
    <property type="entry name" value="Cytochrome P450"/>
    <property type="match status" value="1"/>
</dbReference>
<evidence type="ECO:0000313" key="7">
    <source>
        <dbReference type="EMBL" id="TVY49724.1"/>
    </source>
</evidence>
<dbReference type="AlphaFoldDB" id="A0A8H8UKP6"/>
<comment type="similarity">
    <text evidence="2">Belongs to the cytochrome P450 family.</text>
</comment>